<proteinExistence type="predicted"/>
<evidence type="ECO:0000256" key="1">
    <source>
        <dbReference type="SAM" id="MobiDB-lite"/>
    </source>
</evidence>
<accession>A0A9W6NPS1</accession>
<evidence type="ECO:0000313" key="3">
    <source>
        <dbReference type="EMBL" id="GLL04362.1"/>
    </source>
</evidence>
<evidence type="ECO:0000256" key="2">
    <source>
        <dbReference type="SAM" id="Phobius"/>
    </source>
</evidence>
<keyword evidence="2" id="KW-1133">Transmembrane helix</keyword>
<comment type="caution">
    <text evidence="3">The sequence shown here is derived from an EMBL/GenBank/DDBJ whole genome shotgun (WGS) entry which is preliminary data.</text>
</comment>
<evidence type="ECO:0000313" key="4">
    <source>
        <dbReference type="Proteomes" id="UP001143480"/>
    </source>
</evidence>
<name>A0A9W6NPS1_9ACTN</name>
<dbReference type="EMBL" id="BSFP01000044">
    <property type="protein sequence ID" value="GLL04362.1"/>
    <property type="molecule type" value="Genomic_DNA"/>
</dbReference>
<keyword evidence="4" id="KW-1185">Reference proteome</keyword>
<reference evidence="3" key="2">
    <citation type="submission" date="2023-01" db="EMBL/GenBank/DDBJ databases">
        <authorList>
            <person name="Sun Q."/>
            <person name="Evtushenko L."/>
        </authorList>
    </citation>
    <scope>NUCLEOTIDE SEQUENCE</scope>
    <source>
        <strain evidence="3">VKM Ac-1321</strain>
    </source>
</reference>
<keyword evidence="2" id="KW-0472">Membrane</keyword>
<feature type="compositionally biased region" description="Pro residues" evidence="1">
    <location>
        <begin position="41"/>
        <end position="51"/>
    </location>
</feature>
<sequence length="210" mass="23239">MDPSIPQEPGVDQGRSIPRSRTGENEVLEGEVIDRGVPLGRPQPGPPPPPRPAKDPKQRKRTRRTVLWTLLGILVFVLLSGVGFGIIYYDKATKPNTDTPGVALEEFFDARFNGARPERVQQLICRSPDLSEFDKLISVLDASKGPSAEVITAHASELILNYPSQDKAEIETDLVLTSGPQNHAGVGEERWRFDLVREDGWRVCGAHRLD</sequence>
<organism evidence="3 4">
    <name type="scientific">Dactylosporangium matsuzakiense</name>
    <dbReference type="NCBI Taxonomy" id="53360"/>
    <lineage>
        <taxon>Bacteria</taxon>
        <taxon>Bacillati</taxon>
        <taxon>Actinomycetota</taxon>
        <taxon>Actinomycetes</taxon>
        <taxon>Micromonosporales</taxon>
        <taxon>Micromonosporaceae</taxon>
        <taxon>Dactylosporangium</taxon>
    </lineage>
</organism>
<feature type="region of interest" description="Disordered" evidence="1">
    <location>
        <begin position="1"/>
        <end position="61"/>
    </location>
</feature>
<protein>
    <submittedName>
        <fullName evidence="3">Uncharacterized protein</fullName>
    </submittedName>
</protein>
<reference evidence="3" key="1">
    <citation type="journal article" date="2014" name="Int. J. Syst. Evol. Microbiol.">
        <title>Complete genome sequence of Corynebacterium casei LMG S-19264T (=DSM 44701T), isolated from a smear-ripened cheese.</title>
        <authorList>
            <consortium name="US DOE Joint Genome Institute (JGI-PGF)"/>
            <person name="Walter F."/>
            <person name="Albersmeier A."/>
            <person name="Kalinowski J."/>
            <person name="Ruckert C."/>
        </authorList>
    </citation>
    <scope>NUCLEOTIDE SEQUENCE</scope>
    <source>
        <strain evidence="3">VKM Ac-1321</strain>
    </source>
</reference>
<keyword evidence="2" id="KW-0812">Transmembrane</keyword>
<dbReference type="AlphaFoldDB" id="A0A9W6NPS1"/>
<gene>
    <name evidence="3" type="ORF">GCM10017581_061090</name>
</gene>
<dbReference type="Proteomes" id="UP001143480">
    <property type="component" value="Unassembled WGS sequence"/>
</dbReference>
<feature type="transmembrane region" description="Helical" evidence="2">
    <location>
        <begin position="66"/>
        <end position="89"/>
    </location>
</feature>